<dbReference type="Proteomes" id="UP000008722">
    <property type="component" value="Plasmid pOCEPR01"/>
</dbReference>
<geneLocation type="plasmid" evidence="3 4">
    <name>pOCEPR01</name>
</geneLocation>
<evidence type="ECO:0000256" key="1">
    <source>
        <dbReference type="SAM" id="MobiDB-lite"/>
    </source>
</evidence>
<gene>
    <name evidence="3" type="ordered locus">Ocepr_2351</name>
</gene>
<dbReference type="AlphaFoldDB" id="E4UAM0"/>
<feature type="region of interest" description="Disordered" evidence="1">
    <location>
        <begin position="248"/>
        <end position="350"/>
    </location>
</feature>
<feature type="transmembrane region" description="Helical" evidence="2">
    <location>
        <begin position="99"/>
        <end position="118"/>
    </location>
</feature>
<name>E4UAM0_OCEP5</name>
<dbReference type="eggNOG" id="ENOG50336TB">
    <property type="taxonomic scope" value="Bacteria"/>
</dbReference>
<dbReference type="EMBL" id="CP002362">
    <property type="protein sequence ID" value="ADR37799.1"/>
    <property type="molecule type" value="Genomic_DNA"/>
</dbReference>
<dbReference type="KEGG" id="opr:Ocepr_2351"/>
<feature type="compositionally biased region" description="Low complexity" evidence="1">
    <location>
        <begin position="155"/>
        <end position="170"/>
    </location>
</feature>
<keyword evidence="4" id="KW-1185">Reference proteome</keyword>
<protein>
    <submittedName>
        <fullName evidence="3">Uncharacterized protein</fullName>
    </submittedName>
</protein>
<feature type="compositionally biased region" description="Low complexity" evidence="1">
    <location>
        <begin position="327"/>
        <end position="338"/>
    </location>
</feature>
<evidence type="ECO:0000256" key="2">
    <source>
        <dbReference type="SAM" id="Phobius"/>
    </source>
</evidence>
<keyword evidence="3" id="KW-0614">Plasmid</keyword>
<sequence>MAAERQIPEELRRRLSDALQRTVPDRLTPTQLSALINDLGEGGHKDLQRELYATVVGAVPSEEFAKQAEVTEKVNQLKGGLTSERDEQGRRHPSRAKHFMLISAGTVLLIGFLMWNSFRPPSVARPARSAPPPVETQEPAARPSEGAQPEVNLGQVEQPQSEPEPQPIQDEPLEPTVPTPSFGAKGGYEDPAGDFYAYGLDGVDGAEQGPGVAASVAPLAGGGGARLALTGGGSGASAALSGGVAVTGRSAAGGAGKAQALSGGMGGSSPALGGTGMASQTKLTGGMAMEQTPEGSASRVALASASSSARMSPAPRASGPTADRRLSVPAVPSSPTPSRNLARATSPLTPGTLLEGKIEAAPVLATGLPEAPVSVRDKDGRVWLGVAKLAGASGRAMIVLDEVVENGRLYRTKASVLSTDRVYGVKVEAKEVSPALASSTLRAALGGVAEYVKGVQSATKVYVDPEGNRVEETQPAEIEWVVAKRLAEVFDLPIEEKAISRIFVIKSGEPVRILVRQSPQPVDGAR</sequence>
<evidence type="ECO:0000313" key="3">
    <source>
        <dbReference type="EMBL" id="ADR37799.1"/>
    </source>
</evidence>
<dbReference type="HOGENOM" id="CLU_517617_0_0_0"/>
<keyword evidence="2" id="KW-0472">Membrane</keyword>
<organism evidence="3 4">
    <name type="scientific">Oceanithermus profundus (strain DSM 14977 / NBRC 100410 / VKM B-2274 / 506)</name>
    <dbReference type="NCBI Taxonomy" id="670487"/>
    <lineage>
        <taxon>Bacteria</taxon>
        <taxon>Thermotogati</taxon>
        <taxon>Deinococcota</taxon>
        <taxon>Deinococci</taxon>
        <taxon>Thermales</taxon>
        <taxon>Thermaceae</taxon>
        <taxon>Oceanithermus</taxon>
    </lineage>
</organism>
<reference evidence="4" key="1">
    <citation type="submission" date="2010-11" db="EMBL/GenBank/DDBJ databases">
        <title>The complete sequence of plasmid of Oceanithermus profundus DSM 14977.</title>
        <authorList>
            <consortium name="US DOE Joint Genome Institute (JGI-PGF)"/>
            <person name="Lucas S."/>
            <person name="Copeland A."/>
            <person name="Lapidus A."/>
            <person name="Bruce D."/>
            <person name="Goodwin L."/>
            <person name="Pitluck S."/>
            <person name="Kyrpides N."/>
            <person name="Mavromatis K."/>
            <person name="Pagani I."/>
            <person name="Ivanova N."/>
            <person name="Zhang X."/>
            <person name="Brettin T."/>
            <person name="Detter J.C."/>
            <person name="Tapia R."/>
            <person name="Han C."/>
            <person name="Land M."/>
            <person name="Hauser L."/>
            <person name="Markowitz V."/>
            <person name="Cheng J.-F."/>
            <person name="Hugenholtz P."/>
            <person name="Woyke T."/>
            <person name="Wu D."/>
            <person name="Tindall B."/>
            <person name="Faehnrich R."/>
            <person name="Brambilla E."/>
            <person name="Klenk H.-P."/>
            <person name="Eisen J.A."/>
        </authorList>
    </citation>
    <scope>NUCLEOTIDE SEQUENCE [LARGE SCALE GENOMIC DNA]</scope>
    <source>
        <strain evidence="4">DSM 14977 / NBRC 100410 / VKM B-2274 / 506</strain>
        <plasmid evidence="4">Plasmid pOCEPR01</plasmid>
    </source>
</reference>
<feature type="region of interest" description="Disordered" evidence="1">
    <location>
        <begin position="123"/>
        <end position="188"/>
    </location>
</feature>
<keyword evidence="2" id="KW-1133">Transmembrane helix</keyword>
<reference evidence="3 4" key="2">
    <citation type="journal article" date="2011" name="Stand. Genomic Sci.">
        <title>Complete genome sequence of Oceanithermus profundus type strain (506).</title>
        <authorList>
            <person name="Pati A."/>
            <person name="Zhang X."/>
            <person name="Lapidus A."/>
            <person name="Nolan M."/>
            <person name="Lucas S."/>
            <person name="Del Rio T.G."/>
            <person name="Tice H."/>
            <person name="Cheng J.F."/>
            <person name="Tapia R."/>
            <person name="Han C."/>
            <person name="Goodwin L."/>
            <person name="Pitluck S."/>
            <person name="Liolios K."/>
            <person name="Pagani I."/>
            <person name="Ivanova N."/>
            <person name="Mavromatis K."/>
            <person name="Chen A."/>
            <person name="Palaniappan K."/>
            <person name="Hauser L."/>
            <person name="Jeffries C.D."/>
            <person name="Brambilla E.M."/>
            <person name="Rohl A."/>
            <person name="Mwirichia R."/>
            <person name="Rohde M."/>
            <person name="Tindall B.J."/>
            <person name="Sikorski J."/>
            <person name="Wirth R."/>
            <person name="Goker M."/>
            <person name="Woyke T."/>
            <person name="Detter J.C."/>
            <person name="Bristow J."/>
            <person name="Eisen J.A."/>
            <person name="Markowitz V."/>
            <person name="Hugenholtz P."/>
            <person name="Kyrpides N.C."/>
            <person name="Klenk H.P."/>
            <person name="Land M."/>
        </authorList>
    </citation>
    <scope>NUCLEOTIDE SEQUENCE [LARGE SCALE GENOMIC DNA]</scope>
    <source>
        <strain evidence="4">DSM 14977 / NBRC 100410 / VKM B-2274 / 506</strain>
        <plasmid evidence="4">Plasmid pOCEPR01</plasmid>
    </source>
</reference>
<keyword evidence="2" id="KW-0812">Transmembrane</keyword>
<proteinExistence type="predicted"/>
<feature type="compositionally biased region" description="Low complexity" evidence="1">
    <location>
        <begin position="296"/>
        <end position="320"/>
    </location>
</feature>
<dbReference type="RefSeq" id="WP_013449778.1">
    <property type="nucleotide sequence ID" value="NC_014753.1"/>
</dbReference>
<accession>E4UAM0</accession>
<evidence type="ECO:0000313" key="4">
    <source>
        <dbReference type="Proteomes" id="UP000008722"/>
    </source>
</evidence>